<dbReference type="InterPro" id="IPR020846">
    <property type="entry name" value="MFS_dom"/>
</dbReference>
<evidence type="ECO:0000256" key="2">
    <source>
        <dbReference type="ARBA" id="ARBA00022475"/>
    </source>
</evidence>
<keyword evidence="2" id="KW-1003">Cell membrane</keyword>
<sequence length="416" mass="42978">MIGGLRRLASARAIRLVAAFCLAEVLTMSGFALVPVLLPRFTADWGLSATEGGWLGGVFFLGYVAAVPLLVAATDKRDARRVYLGATLISGFALLAFAAFARSFSLALLCWMGAGLGLAGTYMPGLRALTDRLDPDHQSRGTAFYTATFGVGAGLSYLLAEGAQRLLPWPWLFAAAGCAVLAAGALVAWGVEPRPPQAAAGSAAAPTDDGWRGVLRDRRILAYCGGYLGHNWELFGFRAWLVSYLGWLHAAEPSVLTAMPGVAAAVATFCAVPASILGNEGAHRWGRQRWLARVMPLSALVALLVAGCGGLGLVGGAGLGGTLTVVVLVLYAATMSLDSAALTAGLITGTDPGRRGKALALYSCLGFLGAFIGPVAFGMALDAFGRDHPAGWAGGFATLALAVMLGWAALVRRPLA</sequence>
<evidence type="ECO:0000313" key="8">
    <source>
        <dbReference type="EMBL" id="QEL63682.1"/>
    </source>
</evidence>
<dbReference type="InterPro" id="IPR011701">
    <property type="entry name" value="MFS"/>
</dbReference>
<gene>
    <name evidence="8" type="ORF">OTERR_02060</name>
</gene>
<evidence type="ECO:0000259" key="7">
    <source>
        <dbReference type="PROSITE" id="PS50850"/>
    </source>
</evidence>
<feature type="transmembrane region" description="Helical" evidence="6">
    <location>
        <begin position="171"/>
        <end position="191"/>
    </location>
</feature>
<comment type="subcellular location">
    <subcellularLocation>
        <location evidence="1">Cell membrane</location>
        <topology evidence="1">Multi-pass membrane protein</topology>
    </subcellularLocation>
</comment>
<keyword evidence="5 6" id="KW-0472">Membrane</keyword>
<feature type="domain" description="Major facilitator superfamily (MFS) profile" evidence="7">
    <location>
        <begin position="16"/>
        <end position="416"/>
    </location>
</feature>
<feature type="transmembrane region" description="Helical" evidence="6">
    <location>
        <begin position="261"/>
        <end position="278"/>
    </location>
</feature>
<keyword evidence="3 6" id="KW-0812">Transmembrane</keyword>
<feature type="transmembrane region" description="Helical" evidence="6">
    <location>
        <begin position="290"/>
        <end position="313"/>
    </location>
</feature>
<dbReference type="EMBL" id="CP022579">
    <property type="protein sequence ID" value="QEL63682.1"/>
    <property type="molecule type" value="Genomic_DNA"/>
</dbReference>
<reference evidence="8 9" key="1">
    <citation type="submission" date="2017-07" db="EMBL/GenBank/DDBJ databases">
        <title>Complete genome sequence of Oryzomicrobium terrae TPP412.</title>
        <authorList>
            <person name="Chiu L.-W."/>
            <person name="Lo K.-J."/>
            <person name="Tsai Y.-M."/>
            <person name="Lin S.-S."/>
            <person name="Kuo C.-H."/>
            <person name="Liu C.-T."/>
        </authorList>
    </citation>
    <scope>NUCLEOTIDE SEQUENCE [LARGE SCALE GENOMIC DNA]</scope>
    <source>
        <strain evidence="8 9">TPP412</strain>
    </source>
</reference>
<dbReference type="PANTHER" id="PTHR43124:SF3">
    <property type="entry name" value="CHLORAMPHENICOL EFFLUX PUMP RV0191"/>
    <property type="match status" value="1"/>
</dbReference>
<evidence type="ECO:0000256" key="4">
    <source>
        <dbReference type="ARBA" id="ARBA00022989"/>
    </source>
</evidence>
<dbReference type="KEGG" id="otr:OTERR_02060"/>
<keyword evidence="4 6" id="KW-1133">Transmembrane helix</keyword>
<feature type="transmembrane region" description="Helical" evidence="6">
    <location>
        <begin position="12"/>
        <end position="34"/>
    </location>
</feature>
<evidence type="ECO:0000256" key="1">
    <source>
        <dbReference type="ARBA" id="ARBA00004651"/>
    </source>
</evidence>
<feature type="transmembrane region" description="Helical" evidence="6">
    <location>
        <begin position="359"/>
        <end position="380"/>
    </location>
</feature>
<dbReference type="InterPro" id="IPR050189">
    <property type="entry name" value="MFS_Efflux_Transporters"/>
</dbReference>
<evidence type="ECO:0000256" key="5">
    <source>
        <dbReference type="ARBA" id="ARBA00023136"/>
    </source>
</evidence>
<evidence type="ECO:0000256" key="6">
    <source>
        <dbReference type="SAM" id="Phobius"/>
    </source>
</evidence>
<dbReference type="Pfam" id="PF07690">
    <property type="entry name" value="MFS_1"/>
    <property type="match status" value="1"/>
</dbReference>
<evidence type="ECO:0000313" key="9">
    <source>
        <dbReference type="Proteomes" id="UP000323671"/>
    </source>
</evidence>
<name>A0A5C1E454_9RHOO</name>
<dbReference type="AlphaFoldDB" id="A0A5C1E454"/>
<feature type="transmembrane region" description="Helical" evidence="6">
    <location>
        <begin position="54"/>
        <end position="73"/>
    </location>
</feature>
<keyword evidence="9" id="KW-1185">Reference proteome</keyword>
<feature type="transmembrane region" description="Helical" evidence="6">
    <location>
        <begin position="142"/>
        <end position="159"/>
    </location>
</feature>
<dbReference type="InterPro" id="IPR036259">
    <property type="entry name" value="MFS_trans_sf"/>
</dbReference>
<feature type="transmembrane region" description="Helical" evidence="6">
    <location>
        <begin position="106"/>
        <end position="130"/>
    </location>
</feature>
<accession>A0A5C1E454</accession>
<dbReference type="PROSITE" id="PS50850">
    <property type="entry name" value="MFS"/>
    <property type="match status" value="1"/>
</dbReference>
<dbReference type="RefSeq" id="WP_246154244.1">
    <property type="nucleotide sequence ID" value="NZ_CP022579.1"/>
</dbReference>
<proteinExistence type="predicted"/>
<dbReference type="GO" id="GO:0005886">
    <property type="term" value="C:plasma membrane"/>
    <property type="evidence" value="ECO:0007669"/>
    <property type="project" value="UniProtKB-SubCell"/>
</dbReference>
<protein>
    <recommendedName>
        <fullName evidence="7">Major facilitator superfamily (MFS) profile domain-containing protein</fullName>
    </recommendedName>
</protein>
<dbReference type="PANTHER" id="PTHR43124">
    <property type="entry name" value="PURINE EFFLUX PUMP PBUE"/>
    <property type="match status" value="1"/>
</dbReference>
<feature type="transmembrane region" description="Helical" evidence="6">
    <location>
        <begin position="325"/>
        <end position="347"/>
    </location>
</feature>
<feature type="transmembrane region" description="Helical" evidence="6">
    <location>
        <begin position="220"/>
        <end position="241"/>
    </location>
</feature>
<evidence type="ECO:0000256" key="3">
    <source>
        <dbReference type="ARBA" id="ARBA00022692"/>
    </source>
</evidence>
<organism evidence="8 9">
    <name type="scientific">Oryzomicrobium terrae</name>
    <dbReference type="NCBI Taxonomy" id="1735038"/>
    <lineage>
        <taxon>Bacteria</taxon>
        <taxon>Pseudomonadati</taxon>
        <taxon>Pseudomonadota</taxon>
        <taxon>Betaproteobacteria</taxon>
        <taxon>Rhodocyclales</taxon>
        <taxon>Rhodocyclaceae</taxon>
        <taxon>Oryzomicrobium</taxon>
    </lineage>
</organism>
<feature type="transmembrane region" description="Helical" evidence="6">
    <location>
        <begin position="392"/>
        <end position="411"/>
    </location>
</feature>
<dbReference type="Gene3D" id="1.20.1250.20">
    <property type="entry name" value="MFS general substrate transporter like domains"/>
    <property type="match status" value="1"/>
</dbReference>
<dbReference type="Proteomes" id="UP000323671">
    <property type="component" value="Chromosome"/>
</dbReference>
<dbReference type="GO" id="GO:0022857">
    <property type="term" value="F:transmembrane transporter activity"/>
    <property type="evidence" value="ECO:0007669"/>
    <property type="project" value="InterPro"/>
</dbReference>
<feature type="transmembrane region" description="Helical" evidence="6">
    <location>
        <begin position="82"/>
        <end position="100"/>
    </location>
</feature>
<dbReference type="SUPFAM" id="SSF103473">
    <property type="entry name" value="MFS general substrate transporter"/>
    <property type="match status" value="1"/>
</dbReference>